<organism evidence="10 11">
    <name type="scientific">Ophiocordyceps polyrhachis-furcata BCC 54312</name>
    <dbReference type="NCBI Taxonomy" id="1330021"/>
    <lineage>
        <taxon>Eukaryota</taxon>
        <taxon>Fungi</taxon>
        <taxon>Dikarya</taxon>
        <taxon>Ascomycota</taxon>
        <taxon>Pezizomycotina</taxon>
        <taxon>Sordariomycetes</taxon>
        <taxon>Hypocreomycetidae</taxon>
        <taxon>Hypocreales</taxon>
        <taxon>Ophiocordycipitaceae</taxon>
        <taxon>Ophiocordyceps</taxon>
    </lineage>
</organism>
<dbReference type="Pfam" id="PF00294">
    <property type="entry name" value="PfkB"/>
    <property type="match status" value="2"/>
</dbReference>
<dbReference type="InterPro" id="IPR015943">
    <property type="entry name" value="WD40/YVTN_repeat-like_dom_sf"/>
</dbReference>
<dbReference type="FunFam" id="2.130.10.10:FF:000549">
    <property type="entry name" value="Small nucleolar ribonucleoprotein complex subunit"/>
    <property type="match status" value="1"/>
</dbReference>
<dbReference type="PANTHER" id="PTHR18359:SF0">
    <property type="entry name" value="U3 SMALL NUCLEOLAR RNA-ASSOCIATED PROTEIN 18 HOMOLOG"/>
    <property type="match status" value="1"/>
</dbReference>
<dbReference type="Proteomes" id="UP000253664">
    <property type="component" value="Unassembled WGS sequence"/>
</dbReference>
<keyword evidence="11" id="KW-1185">Reference proteome</keyword>
<name>A0A367LL28_9HYPO</name>
<dbReference type="InterPro" id="IPR001680">
    <property type="entry name" value="WD40_rpt"/>
</dbReference>
<dbReference type="SUPFAM" id="SSF53613">
    <property type="entry name" value="Ribokinase-like"/>
    <property type="match status" value="1"/>
</dbReference>
<comment type="caution">
    <text evidence="10">The sequence shown here is derived from an EMBL/GenBank/DDBJ whole genome shotgun (WGS) entry which is preliminary data.</text>
</comment>
<comment type="similarity">
    <text evidence="6">Belongs to the WD repeat UTP18 family.</text>
</comment>
<proteinExistence type="inferred from homology"/>
<dbReference type="GO" id="GO:0032040">
    <property type="term" value="C:small-subunit processome"/>
    <property type="evidence" value="ECO:0007669"/>
    <property type="project" value="TreeGrafter"/>
</dbReference>
<dbReference type="SUPFAM" id="SSF50978">
    <property type="entry name" value="WD40 repeat-like"/>
    <property type="match status" value="1"/>
</dbReference>
<dbReference type="PROSITE" id="PS50294">
    <property type="entry name" value="WD_REPEATS_REGION"/>
    <property type="match status" value="1"/>
</dbReference>
<dbReference type="GO" id="GO:0006364">
    <property type="term" value="P:rRNA processing"/>
    <property type="evidence" value="ECO:0007669"/>
    <property type="project" value="UniProtKB-KW"/>
</dbReference>
<dbReference type="InterPro" id="IPR011611">
    <property type="entry name" value="PfkB_dom"/>
</dbReference>
<keyword evidence="2" id="KW-0698">rRNA processing</keyword>
<reference evidence="10 11" key="1">
    <citation type="journal article" date="2015" name="BMC Genomics">
        <title>Insights from the genome of Ophiocordyceps polyrhachis-furcata to pathogenicity and host specificity in insect fungi.</title>
        <authorList>
            <person name="Wichadakul D."/>
            <person name="Kobmoo N."/>
            <person name="Ingsriswang S."/>
            <person name="Tangphatsornruang S."/>
            <person name="Chantasingh D."/>
            <person name="Luangsa-ard J.J."/>
            <person name="Eurwilaichitr L."/>
        </authorList>
    </citation>
    <scope>NUCLEOTIDE SEQUENCE [LARGE SCALE GENOMIC DNA]</scope>
    <source>
        <strain evidence="10 11">BCC 54312</strain>
    </source>
</reference>
<dbReference type="EMBL" id="LKCN02000003">
    <property type="protein sequence ID" value="RCI15100.1"/>
    <property type="molecule type" value="Genomic_DNA"/>
</dbReference>
<dbReference type="CDD" id="cd01941">
    <property type="entry name" value="YeiC_kinase_like"/>
    <property type="match status" value="1"/>
</dbReference>
<evidence type="ECO:0000256" key="7">
    <source>
        <dbReference type="PROSITE-ProRule" id="PRU00221"/>
    </source>
</evidence>
<evidence type="ECO:0000256" key="5">
    <source>
        <dbReference type="ARBA" id="ARBA00023242"/>
    </source>
</evidence>
<sequence>MLDSNCGIDVPERTVAKVDASSDVLVAGAVAVDLTCDPVNVTDGAPRPCTSNPARIAQSVGGVGYNVALAAHLVSNNTRVRFCSMVADDVAGSTVLSSLRASGLDTSHVQTLQQQSHPDARTAQYVAVNDDKGSLVIAMADMAIFSQHSAPDQWASVTATTAPKWLVVDSNWNPRGIREWLAVGKEYGVKTALEPVSVAKSRSLFCPQAGMAKLGVFPHASLHVATPNSYELEAMNAAARDNGYLELGDWFGVIDSLQMRGARDKFVRLTSPELVAAGVPVQSVQLLPYIPTILTKLGSRGVLLTALLGRDDPLLRDADADEYILTRAAAGHSSVGGVYMRLFPAVERLQQVVSVNGAGDTFLGVLMSGLAQGGRVENLVDTAQRGAVLSLKCREAVSPDLGQLEESISRAGSDLDEFESGSASASDDDGAVPAQEKDSDEEELERLVLGNKTSFRENLFLSRGDVEGADFCAESLGVQDAQMGGLEELADADLFMFDTGGAGGVVAKAPAPKTGREDGAAWEDSDDDILTVSLASIRQNRQLRVSETDDIVSGTEYSQRLRQQYLRLHPAPEWAKHKSGGKRPRRRTSVSSSSSDDGIGSNDNDDDDDAAARPLESFLRDVNRLAGRGDDASKRRTLRPETIGIERVREIPDRHTRPVQSLCFHPEYPVLLSASASSVLFLHHVAPDAEPPNPRLTSVRAEGVDIRSAEFLYPRGEAIFFAGRHRYFHHWDLPSGVVRKTKQILGHQLEFKTMERFRLSPCGRYMAIAASSKQGGGAVNFLSTATMQWIAAARLQSTGGVADFAWWSTGQGLTMLGRDGLVGEYCVESRSFVAVWHDDGCVGASVVALGGHGGPDVLGCHRWVAVGSGSGIANVYDRNELIIVPAQTPLRFKERPTPKRILEQLVTAISILTFSPDGQLLAFGSRKKDSLRLVHLPSCTVYRNWPTQQTPLGRITAVAFNRDSDLLAVGNDTGRVRLWKIRR</sequence>
<accession>A0A367LL28</accession>
<dbReference type="SMART" id="SM00320">
    <property type="entry name" value="WD40"/>
    <property type="match status" value="4"/>
</dbReference>
<feature type="region of interest" description="Disordered" evidence="8">
    <location>
        <begin position="568"/>
        <end position="611"/>
    </location>
</feature>
<dbReference type="OrthoDB" id="198885at2759"/>
<dbReference type="PROSITE" id="PS50082">
    <property type="entry name" value="WD_REPEATS_2"/>
    <property type="match status" value="1"/>
</dbReference>
<gene>
    <name evidence="10" type="ORF">L249_6827</name>
</gene>
<evidence type="ECO:0000313" key="11">
    <source>
        <dbReference type="Proteomes" id="UP000253664"/>
    </source>
</evidence>
<evidence type="ECO:0000256" key="3">
    <source>
        <dbReference type="ARBA" id="ARBA00022574"/>
    </source>
</evidence>
<dbReference type="Pfam" id="PF00400">
    <property type="entry name" value="WD40"/>
    <property type="match status" value="1"/>
</dbReference>
<dbReference type="AlphaFoldDB" id="A0A367LL28"/>
<evidence type="ECO:0000256" key="2">
    <source>
        <dbReference type="ARBA" id="ARBA00022552"/>
    </source>
</evidence>
<keyword evidence="4" id="KW-0677">Repeat</keyword>
<evidence type="ECO:0000313" key="10">
    <source>
        <dbReference type="EMBL" id="RCI15100.1"/>
    </source>
</evidence>
<keyword evidence="5" id="KW-0539">Nucleus</keyword>
<evidence type="ECO:0000256" key="1">
    <source>
        <dbReference type="ARBA" id="ARBA00004604"/>
    </source>
</evidence>
<dbReference type="STRING" id="1330021.A0A367LL28"/>
<dbReference type="Gene3D" id="2.130.10.10">
    <property type="entry name" value="YVTN repeat-like/Quinoprotein amine dehydrogenase"/>
    <property type="match status" value="1"/>
</dbReference>
<dbReference type="PANTHER" id="PTHR18359">
    <property type="entry name" value="WD-REPEAT PROTEIN-RELATED"/>
    <property type="match status" value="1"/>
</dbReference>
<feature type="domain" description="Carbohydrate kinase PfkB" evidence="9">
    <location>
        <begin position="27"/>
        <end position="235"/>
    </location>
</feature>
<dbReference type="GO" id="GO:0034388">
    <property type="term" value="C:Pwp2p-containing subcomplex of 90S preribosome"/>
    <property type="evidence" value="ECO:0007669"/>
    <property type="project" value="TreeGrafter"/>
</dbReference>
<comment type="subcellular location">
    <subcellularLocation>
        <location evidence="1">Nucleus</location>
        <location evidence="1">Nucleolus</location>
    </subcellularLocation>
</comment>
<feature type="region of interest" description="Disordered" evidence="8">
    <location>
        <begin position="415"/>
        <end position="444"/>
    </location>
</feature>
<evidence type="ECO:0000256" key="4">
    <source>
        <dbReference type="ARBA" id="ARBA00022737"/>
    </source>
</evidence>
<evidence type="ECO:0000256" key="6">
    <source>
        <dbReference type="ARBA" id="ARBA00025767"/>
    </source>
</evidence>
<feature type="domain" description="Carbohydrate kinase PfkB" evidence="9">
    <location>
        <begin position="323"/>
        <end position="398"/>
    </location>
</feature>
<feature type="repeat" description="WD" evidence="7">
    <location>
        <begin position="955"/>
        <end position="983"/>
    </location>
</feature>
<feature type="compositionally biased region" description="Low complexity" evidence="8">
    <location>
        <begin position="591"/>
        <end position="602"/>
    </location>
</feature>
<dbReference type="InterPro" id="IPR029056">
    <property type="entry name" value="Ribokinase-like"/>
</dbReference>
<keyword evidence="3 7" id="KW-0853">WD repeat</keyword>
<feature type="compositionally biased region" description="Basic residues" evidence="8">
    <location>
        <begin position="577"/>
        <end position="588"/>
    </location>
</feature>
<evidence type="ECO:0000256" key="8">
    <source>
        <dbReference type="SAM" id="MobiDB-lite"/>
    </source>
</evidence>
<evidence type="ECO:0000259" key="9">
    <source>
        <dbReference type="Pfam" id="PF00294"/>
    </source>
</evidence>
<dbReference type="Gene3D" id="3.40.1190.20">
    <property type="match status" value="1"/>
</dbReference>
<protein>
    <recommendedName>
        <fullName evidence="9">Carbohydrate kinase PfkB domain-containing protein</fullName>
    </recommendedName>
</protein>
<dbReference type="InterPro" id="IPR036322">
    <property type="entry name" value="WD40_repeat_dom_sf"/>
</dbReference>
<dbReference type="InterPro" id="IPR045161">
    <property type="entry name" value="Utp18"/>
</dbReference>